<evidence type="ECO:0000313" key="7">
    <source>
        <dbReference type="EMBL" id="APG65507.1"/>
    </source>
</evidence>
<sequence length="157" mass="18762">MKSNKYIRFILFLIANFLALGIGGLLMKNGPQTEWYLLLNKAPWTPQGWVFGVAWTSIMIFFSFYMTKLSFEYRFLDKKLVRLYIVQWILNVSWNYFFFNKHLTVVGLVVITLLWLLIGYFTFKNFKKIKVFTLLILPYLIWMTIATSLNAYIVFYN</sequence>
<accession>A0A1L3JK52</accession>
<evidence type="ECO:0000313" key="8">
    <source>
        <dbReference type="Proteomes" id="UP000181898"/>
    </source>
</evidence>
<reference evidence="7 8" key="1">
    <citation type="submission" date="2016-11" db="EMBL/GenBank/DDBJ databases">
        <title>Tenacibaculum sp. LPB0136, isolated from marine environment.</title>
        <authorList>
            <person name="Kim E."/>
            <person name="Yi H."/>
        </authorList>
    </citation>
    <scope>NUCLEOTIDE SEQUENCE [LARGE SCALE GENOMIC DNA]</scope>
    <source>
        <strain evidence="7 8">LPB0136</strain>
    </source>
</reference>
<keyword evidence="3 6" id="KW-0812">Transmembrane</keyword>
<comment type="subcellular location">
    <subcellularLocation>
        <location evidence="1">Membrane</location>
        <topology evidence="1">Multi-pass membrane protein</topology>
    </subcellularLocation>
</comment>
<evidence type="ECO:0000256" key="6">
    <source>
        <dbReference type="SAM" id="Phobius"/>
    </source>
</evidence>
<feature type="transmembrane region" description="Helical" evidence="6">
    <location>
        <begin position="7"/>
        <end position="27"/>
    </location>
</feature>
<keyword evidence="5 6" id="KW-0472">Membrane</keyword>
<dbReference type="CDD" id="cd15904">
    <property type="entry name" value="TSPO_MBR"/>
    <property type="match status" value="1"/>
</dbReference>
<keyword evidence="4 6" id="KW-1133">Transmembrane helix</keyword>
<dbReference type="KEGG" id="ten:LPB136_09115"/>
<evidence type="ECO:0000256" key="1">
    <source>
        <dbReference type="ARBA" id="ARBA00004141"/>
    </source>
</evidence>
<feature type="transmembrane region" description="Helical" evidence="6">
    <location>
        <begin position="79"/>
        <end position="97"/>
    </location>
</feature>
<dbReference type="STRING" id="1850252.LPB136_09115"/>
<dbReference type="AlphaFoldDB" id="A0A1L3JK52"/>
<evidence type="ECO:0000256" key="2">
    <source>
        <dbReference type="ARBA" id="ARBA00007524"/>
    </source>
</evidence>
<proteinExistence type="inferred from homology"/>
<evidence type="ECO:0000256" key="3">
    <source>
        <dbReference type="ARBA" id="ARBA00022692"/>
    </source>
</evidence>
<organism evidence="7 8">
    <name type="scientific">Tenacibaculum todarodis</name>
    <dbReference type="NCBI Taxonomy" id="1850252"/>
    <lineage>
        <taxon>Bacteria</taxon>
        <taxon>Pseudomonadati</taxon>
        <taxon>Bacteroidota</taxon>
        <taxon>Flavobacteriia</taxon>
        <taxon>Flavobacteriales</taxon>
        <taxon>Flavobacteriaceae</taxon>
        <taxon>Tenacibaculum</taxon>
    </lineage>
</organism>
<dbReference type="EMBL" id="CP018155">
    <property type="protein sequence ID" value="APG65507.1"/>
    <property type="molecule type" value="Genomic_DNA"/>
</dbReference>
<feature type="transmembrane region" description="Helical" evidence="6">
    <location>
        <begin position="103"/>
        <end position="123"/>
    </location>
</feature>
<dbReference type="OrthoDB" id="9795496at2"/>
<dbReference type="Proteomes" id="UP000181898">
    <property type="component" value="Chromosome"/>
</dbReference>
<dbReference type="PANTHER" id="PTHR10057:SF0">
    <property type="entry name" value="TRANSLOCATOR PROTEIN"/>
    <property type="match status" value="1"/>
</dbReference>
<dbReference type="GO" id="GO:0016020">
    <property type="term" value="C:membrane"/>
    <property type="evidence" value="ECO:0007669"/>
    <property type="project" value="UniProtKB-SubCell"/>
</dbReference>
<dbReference type="PANTHER" id="PTHR10057">
    <property type="entry name" value="PERIPHERAL-TYPE BENZODIAZEPINE RECEPTOR"/>
    <property type="match status" value="1"/>
</dbReference>
<feature type="transmembrane region" description="Helical" evidence="6">
    <location>
        <begin position="47"/>
        <end position="67"/>
    </location>
</feature>
<evidence type="ECO:0000256" key="4">
    <source>
        <dbReference type="ARBA" id="ARBA00022989"/>
    </source>
</evidence>
<dbReference type="InterPro" id="IPR004307">
    <property type="entry name" value="TspO_MBR"/>
</dbReference>
<feature type="transmembrane region" description="Helical" evidence="6">
    <location>
        <begin position="135"/>
        <end position="155"/>
    </location>
</feature>
<dbReference type="GO" id="GO:0033013">
    <property type="term" value="P:tetrapyrrole metabolic process"/>
    <property type="evidence" value="ECO:0007669"/>
    <property type="project" value="UniProtKB-ARBA"/>
</dbReference>
<keyword evidence="8" id="KW-1185">Reference proteome</keyword>
<gene>
    <name evidence="7" type="ORF">LPB136_09115</name>
</gene>
<dbReference type="Gene3D" id="1.20.1260.100">
    <property type="entry name" value="TspO/MBR protein"/>
    <property type="match status" value="1"/>
</dbReference>
<name>A0A1L3JK52_9FLAO</name>
<dbReference type="RefSeq" id="WP_072556031.1">
    <property type="nucleotide sequence ID" value="NZ_CP018155.1"/>
</dbReference>
<dbReference type="Pfam" id="PF03073">
    <property type="entry name" value="TspO_MBR"/>
    <property type="match status" value="1"/>
</dbReference>
<protein>
    <submittedName>
        <fullName evidence="7">TspO protein</fullName>
    </submittedName>
</protein>
<evidence type="ECO:0000256" key="5">
    <source>
        <dbReference type="ARBA" id="ARBA00023136"/>
    </source>
</evidence>
<comment type="similarity">
    <text evidence="2">Belongs to the TspO/BZRP family.</text>
</comment>
<dbReference type="InterPro" id="IPR038330">
    <property type="entry name" value="TspO/MBR-related_sf"/>
</dbReference>